<dbReference type="CTD" id="34910"/>
<dbReference type="STRING" id="224129.A0A1W4X4X2"/>
<gene>
    <name evidence="12" type="primary">LOC108738453</name>
</gene>
<keyword evidence="5 8" id="KW-0663">Pyridoxal phosphate</keyword>
<evidence type="ECO:0000256" key="9">
    <source>
        <dbReference type="SAM" id="Phobius"/>
    </source>
</evidence>
<dbReference type="Gene3D" id="3.90.1150.10">
    <property type="entry name" value="Aspartate Aminotransferase, domain 1"/>
    <property type="match status" value="1"/>
</dbReference>
<evidence type="ECO:0000313" key="12">
    <source>
        <dbReference type="RefSeq" id="XP_018327375.1"/>
    </source>
</evidence>
<evidence type="ECO:0000256" key="2">
    <source>
        <dbReference type="ARBA" id="ARBA00008392"/>
    </source>
</evidence>
<evidence type="ECO:0000259" key="10">
    <source>
        <dbReference type="Pfam" id="PF00155"/>
    </source>
</evidence>
<dbReference type="InterPro" id="IPR015422">
    <property type="entry name" value="PyrdxlP-dep_Trfase_small"/>
</dbReference>
<dbReference type="KEGG" id="apln:108738453"/>
<dbReference type="Pfam" id="PF00155">
    <property type="entry name" value="Aminotran_1_2"/>
    <property type="match status" value="1"/>
</dbReference>
<feature type="domain" description="Aminotransferase class I/classII large" evidence="10">
    <location>
        <begin position="217"/>
        <end position="580"/>
    </location>
</feature>
<dbReference type="PANTHER" id="PTHR13693:SF3">
    <property type="entry name" value="LD36009P"/>
    <property type="match status" value="1"/>
</dbReference>
<dbReference type="GO" id="GO:0046513">
    <property type="term" value="P:ceramide biosynthetic process"/>
    <property type="evidence" value="ECO:0007669"/>
    <property type="project" value="TreeGrafter"/>
</dbReference>
<sequence>MATRMNQGAGDGSITEFWNGTIFENETKNELQKNGYNGHLINVCKEYPRNMVHIMNGHTYLNGHTSFSSVTKDIIESNGRILVEDGTLKANRNTTITPTNITKLSVIESDKFKLKESFEKPSLIITAIIHISFYILMFLGYLSQMLFPPKVVKEKSREGYPPLYDRFSSFYSRYVYRRVRDCWNYPICSVPGAEVTLKDRITRDNGWTFEFTGTQTKCINLGSYNYLGFAQATGPCAEYTIKILHEYGLSTGATRQNHGTCKVHIELEKLMAEFLGVDDAITVGMGFATNSLNIPTLFAPGCLVLSDEKNHASLILGIRLSGASVKVFRHNNMVHLEKLLREQIYKGQPDQPNNEYKPWNKIFIVVEGIYSMEGSIVNLPKVIALKKKYKAYLYLDEAHSIGAMGSTGRGVVDYFGCNPKDVDILMGTFTKSFGSAGGYIAGRKELVTYLRKYSYASKYATAMSPPLAAQIIAVLRILMGKDGTDEGKNRMDALARNTRYFRKRLAQIGVITYGNEDSPVVPILVYYYSKIAAMVRTLIKNKIATVGVGYPATPLLQGRIRICLSAAHTKEQLDYALDAIATVADELGLKYSRLPKDLAPIVYEET</sequence>
<dbReference type="GO" id="GO:0004758">
    <property type="term" value="F:serine C-palmitoyltransferase activity"/>
    <property type="evidence" value="ECO:0007669"/>
    <property type="project" value="UniProtKB-EC"/>
</dbReference>
<dbReference type="AlphaFoldDB" id="A0A1W4X4X2"/>
<keyword evidence="9" id="KW-1133">Transmembrane helix</keyword>
<dbReference type="GO" id="GO:0016020">
    <property type="term" value="C:membrane"/>
    <property type="evidence" value="ECO:0007669"/>
    <property type="project" value="GOC"/>
</dbReference>
<keyword evidence="4" id="KW-0808">Transferase</keyword>
<dbReference type="GeneID" id="108738453"/>
<evidence type="ECO:0000313" key="11">
    <source>
        <dbReference type="Proteomes" id="UP000192223"/>
    </source>
</evidence>
<dbReference type="PANTHER" id="PTHR13693">
    <property type="entry name" value="CLASS II AMINOTRANSFERASE/8-AMINO-7-OXONONANOATE SYNTHASE"/>
    <property type="match status" value="1"/>
</dbReference>
<keyword evidence="11" id="KW-1185">Reference proteome</keyword>
<reference evidence="12" key="1">
    <citation type="submission" date="2025-08" db="UniProtKB">
        <authorList>
            <consortium name="RefSeq"/>
        </authorList>
    </citation>
    <scope>IDENTIFICATION</scope>
    <source>
        <tissue evidence="12">Entire body</tissue>
    </source>
</reference>
<keyword evidence="9" id="KW-0812">Transmembrane</keyword>
<proteinExistence type="inferred from homology"/>
<evidence type="ECO:0000256" key="3">
    <source>
        <dbReference type="ARBA" id="ARBA00013220"/>
    </source>
</evidence>
<name>A0A1W4X4X2_AGRPL</name>
<evidence type="ECO:0000256" key="7">
    <source>
        <dbReference type="ARBA" id="ARBA00048528"/>
    </source>
</evidence>
<dbReference type="CDD" id="cd06454">
    <property type="entry name" value="KBL_like"/>
    <property type="match status" value="1"/>
</dbReference>
<dbReference type="Proteomes" id="UP000192223">
    <property type="component" value="Unplaced"/>
</dbReference>
<dbReference type="InParanoid" id="A0A1W4X4X2"/>
<dbReference type="OrthoDB" id="65434at2759"/>
<comment type="catalytic activity">
    <reaction evidence="7">
        <text>L-serine + hexadecanoyl-CoA + H(+) = 3-oxosphinganine + CO2 + CoA</text>
        <dbReference type="Rhea" id="RHEA:14761"/>
        <dbReference type="ChEBI" id="CHEBI:15378"/>
        <dbReference type="ChEBI" id="CHEBI:16526"/>
        <dbReference type="ChEBI" id="CHEBI:33384"/>
        <dbReference type="ChEBI" id="CHEBI:57287"/>
        <dbReference type="ChEBI" id="CHEBI:57379"/>
        <dbReference type="ChEBI" id="CHEBI:58299"/>
        <dbReference type="EC" id="2.3.1.50"/>
    </reaction>
</comment>
<protein>
    <recommendedName>
        <fullName evidence="3">serine C-palmitoyltransferase</fullName>
        <ecNumber evidence="3">2.3.1.50</ecNumber>
    </recommendedName>
</protein>
<keyword evidence="6" id="KW-0012">Acyltransferase</keyword>
<evidence type="ECO:0000256" key="4">
    <source>
        <dbReference type="ARBA" id="ARBA00022679"/>
    </source>
</evidence>
<dbReference type="InterPro" id="IPR001917">
    <property type="entry name" value="Aminotrans_II_pyridoxalP_BS"/>
</dbReference>
<dbReference type="EC" id="2.3.1.50" evidence="3"/>
<keyword evidence="9" id="KW-0472">Membrane</keyword>
<comment type="similarity">
    <text evidence="2 8">Belongs to the class-II pyridoxal-phosphate-dependent aminotransferase family.</text>
</comment>
<organism evidence="11 12">
    <name type="scientific">Agrilus planipennis</name>
    <name type="common">Emerald ash borer</name>
    <name type="synonym">Agrilus marcopoli</name>
    <dbReference type="NCBI Taxonomy" id="224129"/>
    <lineage>
        <taxon>Eukaryota</taxon>
        <taxon>Metazoa</taxon>
        <taxon>Ecdysozoa</taxon>
        <taxon>Arthropoda</taxon>
        <taxon>Hexapoda</taxon>
        <taxon>Insecta</taxon>
        <taxon>Pterygota</taxon>
        <taxon>Neoptera</taxon>
        <taxon>Endopterygota</taxon>
        <taxon>Coleoptera</taxon>
        <taxon>Polyphaga</taxon>
        <taxon>Elateriformia</taxon>
        <taxon>Buprestoidea</taxon>
        <taxon>Buprestidae</taxon>
        <taxon>Agrilinae</taxon>
        <taxon>Agrilus</taxon>
    </lineage>
</organism>
<dbReference type="GO" id="GO:0046512">
    <property type="term" value="P:sphingosine biosynthetic process"/>
    <property type="evidence" value="ECO:0007669"/>
    <property type="project" value="TreeGrafter"/>
</dbReference>
<dbReference type="GO" id="GO:0017059">
    <property type="term" value="C:serine palmitoyltransferase complex"/>
    <property type="evidence" value="ECO:0007669"/>
    <property type="project" value="TreeGrafter"/>
</dbReference>
<dbReference type="FunCoup" id="A0A1W4X4X2">
    <property type="interactions" value="839"/>
</dbReference>
<feature type="transmembrane region" description="Helical" evidence="9">
    <location>
        <begin position="123"/>
        <end position="142"/>
    </location>
</feature>
<dbReference type="PROSITE" id="PS00599">
    <property type="entry name" value="AA_TRANSFER_CLASS_2"/>
    <property type="match status" value="1"/>
</dbReference>
<dbReference type="SUPFAM" id="SSF53383">
    <property type="entry name" value="PLP-dependent transferases"/>
    <property type="match status" value="1"/>
</dbReference>
<dbReference type="GO" id="GO:0030170">
    <property type="term" value="F:pyridoxal phosphate binding"/>
    <property type="evidence" value="ECO:0007669"/>
    <property type="project" value="InterPro"/>
</dbReference>
<dbReference type="Gene3D" id="3.40.640.10">
    <property type="entry name" value="Type I PLP-dependent aspartate aminotransferase-like (Major domain)"/>
    <property type="match status" value="1"/>
</dbReference>
<dbReference type="InterPro" id="IPR015421">
    <property type="entry name" value="PyrdxlP-dep_Trfase_major"/>
</dbReference>
<evidence type="ECO:0000256" key="8">
    <source>
        <dbReference type="RuleBase" id="RU003693"/>
    </source>
</evidence>
<accession>A0A1W4X4X2</accession>
<dbReference type="InterPro" id="IPR050087">
    <property type="entry name" value="AON_synthase_class-II"/>
</dbReference>
<evidence type="ECO:0000256" key="5">
    <source>
        <dbReference type="ARBA" id="ARBA00022898"/>
    </source>
</evidence>
<evidence type="ECO:0000256" key="6">
    <source>
        <dbReference type="ARBA" id="ARBA00023315"/>
    </source>
</evidence>
<dbReference type="RefSeq" id="XP_018327375.1">
    <property type="nucleotide sequence ID" value="XM_018471873.2"/>
</dbReference>
<dbReference type="InterPro" id="IPR015424">
    <property type="entry name" value="PyrdxlP-dep_Trfase"/>
</dbReference>
<comment type="cofactor">
    <cofactor evidence="1 8">
        <name>pyridoxal 5'-phosphate</name>
        <dbReference type="ChEBI" id="CHEBI:597326"/>
    </cofactor>
</comment>
<evidence type="ECO:0000256" key="1">
    <source>
        <dbReference type="ARBA" id="ARBA00001933"/>
    </source>
</evidence>
<dbReference type="InterPro" id="IPR004839">
    <property type="entry name" value="Aminotransferase_I/II_large"/>
</dbReference>